<comment type="similarity">
    <text evidence="2">Belongs to the TAF6 family.</text>
</comment>
<keyword evidence="7" id="KW-1185">Reference proteome</keyword>
<evidence type="ECO:0000256" key="1">
    <source>
        <dbReference type="ARBA" id="ARBA00004123"/>
    </source>
</evidence>
<reference evidence="6" key="1">
    <citation type="submission" date="2016-10" db="EMBL/GenBank/DDBJ databases">
        <authorList>
            <person name="Benchimol M."/>
            <person name="Almeida L.G."/>
            <person name="Vasconcelos A.T."/>
            <person name="Perreira-Neves A."/>
            <person name="Rosa I.A."/>
            <person name="Tasca T."/>
            <person name="Bogo M.R."/>
            <person name="de Souza W."/>
        </authorList>
    </citation>
    <scope>NUCLEOTIDE SEQUENCE [LARGE SCALE GENOMIC DNA]</scope>
    <source>
        <strain evidence="6">K</strain>
    </source>
</reference>
<dbReference type="OrthoDB" id="361039at2759"/>
<keyword evidence="4" id="KW-0804">Transcription</keyword>
<dbReference type="PANTHER" id="PTHR10221:SF9">
    <property type="entry name" value="TRANSCRIPTION INITIATION FACTOR TFIID SUBUNIT 6"/>
    <property type="match status" value="1"/>
</dbReference>
<dbReference type="PANTHER" id="PTHR10221">
    <property type="entry name" value="TRANSCRIPTION INITIATION FACTOR TFIID SUBUNIT 6"/>
    <property type="match status" value="1"/>
</dbReference>
<keyword evidence="3" id="KW-0805">Transcription regulation</keyword>
<organism evidence="6 7">
    <name type="scientific">Tritrichomonas foetus</name>
    <dbReference type="NCBI Taxonomy" id="1144522"/>
    <lineage>
        <taxon>Eukaryota</taxon>
        <taxon>Metamonada</taxon>
        <taxon>Parabasalia</taxon>
        <taxon>Tritrichomonadida</taxon>
        <taxon>Tritrichomonadidae</taxon>
        <taxon>Tritrichomonas</taxon>
    </lineage>
</organism>
<evidence type="ECO:0000256" key="3">
    <source>
        <dbReference type="ARBA" id="ARBA00023015"/>
    </source>
</evidence>
<evidence type="ECO:0000256" key="5">
    <source>
        <dbReference type="ARBA" id="ARBA00023242"/>
    </source>
</evidence>
<dbReference type="VEuPathDB" id="TrichDB:TRFO_06835"/>
<dbReference type="RefSeq" id="XP_068356296.1">
    <property type="nucleotide sequence ID" value="XM_068493330.1"/>
</dbReference>
<evidence type="ECO:0008006" key="8">
    <source>
        <dbReference type="Google" id="ProtNLM"/>
    </source>
</evidence>
<comment type="subcellular location">
    <subcellularLocation>
        <location evidence="1">Nucleus</location>
    </subcellularLocation>
</comment>
<evidence type="ECO:0000256" key="4">
    <source>
        <dbReference type="ARBA" id="ARBA00023163"/>
    </source>
</evidence>
<evidence type="ECO:0000256" key="2">
    <source>
        <dbReference type="ARBA" id="ARBA00007688"/>
    </source>
</evidence>
<sequence length="152" mass="17354">MANVAAVNQIVQANGFYKIGTSEAAELSKESMKQVTTIVEIANRIRRHRFGQTLTISDINEALVSRQMKPLIGYHSSYNVYDYVSVGKSRGNEIFAVDEPQLNLRELAKAEVPEYPKQVSFEFHWLAYRGIQPKVPENQTYVLYCVLHLFNI</sequence>
<dbReference type="GO" id="GO:0003713">
    <property type="term" value="F:transcription coactivator activity"/>
    <property type="evidence" value="ECO:0007669"/>
    <property type="project" value="TreeGrafter"/>
</dbReference>
<dbReference type="GeneID" id="94828034"/>
<keyword evidence="5" id="KW-0539">Nucleus</keyword>
<comment type="caution">
    <text evidence="6">The sequence shown here is derived from an EMBL/GenBank/DDBJ whole genome shotgun (WGS) entry which is preliminary data.</text>
</comment>
<dbReference type="GO" id="GO:0016251">
    <property type="term" value="F:RNA polymerase II general transcription initiation factor activity"/>
    <property type="evidence" value="ECO:0007669"/>
    <property type="project" value="InterPro"/>
</dbReference>
<dbReference type="Proteomes" id="UP000179807">
    <property type="component" value="Unassembled WGS sequence"/>
</dbReference>
<dbReference type="InterPro" id="IPR037796">
    <property type="entry name" value="TAF6"/>
</dbReference>
<dbReference type="EMBL" id="MLAK01000838">
    <property type="protein sequence ID" value="OHT03160.1"/>
    <property type="molecule type" value="Genomic_DNA"/>
</dbReference>
<gene>
    <name evidence="6" type="ORF">TRFO_06835</name>
</gene>
<dbReference type="GO" id="GO:0000124">
    <property type="term" value="C:SAGA complex"/>
    <property type="evidence" value="ECO:0007669"/>
    <property type="project" value="InterPro"/>
</dbReference>
<dbReference type="GO" id="GO:0051123">
    <property type="term" value="P:RNA polymerase II preinitiation complex assembly"/>
    <property type="evidence" value="ECO:0007669"/>
    <property type="project" value="TreeGrafter"/>
</dbReference>
<proteinExistence type="inferred from homology"/>
<name>A0A1J4JXG7_9EUKA</name>
<dbReference type="GO" id="GO:0005669">
    <property type="term" value="C:transcription factor TFIID complex"/>
    <property type="evidence" value="ECO:0007669"/>
    <property type="project" value="InterPro"/>
</dbReference>
<evidence type="ECO:0000313" key="7">
    <source>
        <dbReference type="Proteomes" id="UP000179807"/>
    </source>
</evidence>
<dbReference type="AlphaFoldDB" id="A0A1J4JXG7"/>
<accession>A0A1J4JXG7</accession>
<protein>
    <recommendedName>
        <fullName evidence="8">TATA box binding protein associated factor (TAF) histone-like fold domain-containing protein</fullName>
    </recommendedName>
</protein>
<evidence type="ECO:0000313" key="6">
    <source>
        <dbReference type="EMBL" id="OHT03160.1"/>
    </source>
</evidence>
<dbReference type="GO" id="GO:0046695">
    <property type="term" value="C:SLIK (SAGA-like) complex"/>
    <property type="evidence" value="ECO:0007669"/>
    <property type="project" value="InterPro"/>
</dbReference>